<protein>
    <submittedName>
        <fullName evidence="3">Tripartite-type tricarboxylate transporter receptor subunit TctC</fullName>
    </submittedName>
</protein>
<dbReference type="PANTHER" id="PTHR42928">
    <property type="entry name" value="TRICARBOXYLATE-BINDING PROTEIN"/>
    <property type="match status" value="1"/>
</dbReference>
<keyword evidence="2" id="KW-0732">Signal</keyword>
<dbReference type="PANTHER" id="PTHR42928:SF5">
    <property type="entry name" value="BLR1237 PROTEIN"/>
    <property type="match status" value="1"/>
</dbReference>
<comment type="caution">
    <text evidence="3">The sequence shown here is derived from an EMBL/GenBank/DDBJ whole genome shotgun (WGS) entry which is preliminary data.</text>
</comment>
<reference evidence="3 4" key="1">
    <citation type="submission" date="2024-06" db="EMBL/GenBank/DDBJ databases">
        <title>Sorghum-associated microbial communities from plants grown in Nebraska, USA.</title>
        <authorList>
            <person name="Schachtman D."/>
        </authorList>
    </citation>
    <scope>NUCLEOTIDE SEQUENCE [LARGE SCALE GENOMIC DNA]</scope>
    <source>
        <strain evidence="3 4">2709</strain>
    </source>
</reference>
<dbReference type="Gene3D" id="3.40.190.150">
    <property type="entry name" value="Bordetella uptake gene, domain 1"/>
    <property type="match status" value="1"/>
</dbReference>
<dbReference type="PIRSF" id="PIRSF017082">
    <property type="entry name" value="YflP"/>
    <property type="match status" value="1"/>
</dbReference>
<gene>
    <name evidence="3" type="ORF">ABIE13_004766</name>
</gene>
<dbReference type="InterPro" id="IPR005064">
    <property type="entry name" value="BUG"/>
</dbReference>
<dbReference type="Proteomes" id="UP001549320">
    <property type="component" value="Unassembled WGS sequence"/>
</dbReference>
<feature type="chain" id="PRO_5046829070" evidence="2">
    <location>
        <begin position="29"/>
        <end position="328"/>
    </location>
</feature>
<name>A0ABV2QF18_9BURK</name>
<keyword evidence="4" id="KW-1185">Reference proteome</keyword>
<dbReference type="InterPro" id="IPR042100">
    <property type="entry name" value="Bug_dom1"/>
</dbReference>
<proteinExistence type="inferred from homology"/>
<sequence>MLRPTFFKLSAKLGLALSFAISAQFAAAQTYPNKPVKIVVGYSPGGPVDILGRVLAQRLSTSMGQSFIVENKGGAAGAIGAEQVARSPADGYTLLTTVPSVFTIVPHTLDKARVQAEDFAPVIQFAESPLVLAVNPSVPANNLKELIALLNKPGSRLSYASAGDGTLPHLAMELLLSRTGGRPVHVPYKGSGPAVQDLVGGQVNIALEVLPTILPMVKAGRVKALAVTSRTRVAELPNVPTVSEAGVSGYEAVNWFGLYAPAATPKPIIEQLRSNVEKVVSDKEMQQRFSDLGAIVAVQGPAETAERLKRESQQWGSLIQKLGLNSRP</sequence>
<evidence type="ECO:0000256" key="2">
    <source>
        <dbReference type="SAM" id="SignalP"/>
    </source>
</evidence>
<comment type="similarity">
    <text evidence="1">Belongs to the UPF0065 (bug) family.</text>
</comment>
<dbReference type="Gene3D" id="3.40.190.10">
    <property type="entry name" value="Periplasmic binding protein-like II"/>
    <property type="match status" value="1"/>
</dbReference>
<dbReference type="EMBL" id="JBEPSH010000010">
    <property type="protein sequence ID" value="MET4579629.1"/>
    <property type="molecule type" value="Genomic_DNA"/>
</dbReference>
<dbReference type="RefSeq" id="WP_354447882.1">
    <property type="nucleotide sequence ID" value="NZ_JBEPSH010000010.1"/>
</dbReference>
<dbReference type="SUPFAM" id="SSF53850">
    <property type="entry name" value="Periplasmic binding protein-like II"/>
    <property type="match status" value="1"/>
</dbReference>
<accession>A0ABV2QF18</accession>
<feature type="signal peptide" evidence="2">
    <location>
        <begin position="1"/>
        <end position="28"/>
    </location>
</feature>
<evidence type="ECO:0000313" key="4">
    <source>
        <dbReference type="Proteomes" id="UP001549320"/>
    </source>
</evidence>
<organism evidence="3 4">
    <name type="scientific">Ottowia thiooxydans</name>
    <dbReference type="NCBI Taxonomy" id="219182"/>
    <lineage>
        <taxon>Bacteria</taxon>
        <taxon>Pseudomonadati</taxon>
        <taxon>Pseudomonadota</taxon>
        <taxon>Betaproteobacteria</taxon>
        <taxon>Burkholderiales</taxon>
        <taxon>Comamonadaceae</taxon>
        <taxon>Ottowia</taxon>
    </lineage>
</organism>
<dbReference type="CDD" id="cd13578">
    <property type="entry name" value="PBP2_Bug27"/>
    <property type="match status" value="1"/>
</dbReference>
<evidence type="ECO:0000313" key="3">
    <source>
        <dbReference type="EMBL" id="MET4579629.1"/>
    </source>
</evidence>
<evidence type="ECO:0000256" key="1">
    <source>
        <dbReference type="ARBA" id="ARBA00006987"/>
    </source>
</evidence>
<dbReference type="Pfam" id="PF03401">
    <property type="entry name" value="TctC"/>
    <property type="match status" value="1"/>
</dbReference>
<keyword evidence="3" id="KW-0675">Receptor</keyword>